<gene>
    <name evidence="8" type="ORF">JY651_05040</name>
</gene>
<dbReference type="Pfam" id="PF00015">
    <property type="entry name" value="MCPsignal"/>
    <property type="match status" value="1"/>
</dbReference>
<evidence type="ECO:0000313" key="9">
    <source>
        <dbReference type="Proteomes" id="UP000662747"/>
    </source>
</evidence>
<dbReference type="PROSITE" id="PS50111">
    <property type="entry name" value="CHEMOTAXIS_TRANSDUC_2"/>
    <property type="match status" value="1"/>
</dbReference>
<feature type="compositionally biased region" description="Polar residues" evidence="4">
    <location>
        <begin position="67"/>
        <end position="76"/>
    </location>
</feature>
<dbReference type="InterPro" id="IPR003660">
    <property type="entry name" value="HAMP_dom"/>
</dbReference>
<proteinExistence type="inferred from homology"/>
<dbReference type="Pfam" id="PF00672">
    <property type="entry name" value="HAMP"/>
    <property type="match status" value="1"/>
</dbReference>
<name>A0ABX7P021_9BACT</name>
<reference evidence="8 9" key="1">
    <citation type="submission" date="2021-02" db="EMBL/GenBank/DDBJ databases">
        <title>De Novo genome assembly of isolated myxobacteria.</title>
        <authorList>
            <person name="Stevens D.C."/>
        </authorList>
    </citation>
    <scope>NUCLEOTIDE SEQUENCE [LARGE SCALE GENOMIC DNA]</scope>
    <source>
        <strain evidence="9">SCPEA02</strain>
    </source>
</reference>
<evidence type="ECO:0000256" key="4">
    <source>
        <dbReference type="SAM" id="MobiDB-lite"/>
    </source>
</evidence>
<evidence type="ECO:0000256" key="1">
    <source>
        <dbReference type="ARBA" id="ARBA00023224"/>
    </source>
</evidence>
<dbReference type="EMBL" id="CP071090">
    <property type="protein sequence ID" value="QSQ24333.1"/>
    <property type="molecule type" value="Genomic_DNA"/>
</dbReference>
<feature type="domain" description="HAMP" evidence="7">
    <location>
        <begin position="136"/>
        <end position="209"/>
    </location>
</feature>
<keyword evidence="9" id="KW-1185">Reference proteome</keyword>
<feature type="domain" description="Methyl-accepting transducer" evidence="6">
    <location>
        <begin position="214"/>
        <end position="450"/>
    </location>
</feature>
<dbReference type="PANTHER" id="PTHR32089">
    <property type="entry name" value="METHYL-ACCEPTING CHEMOTAXIS PROTEIN MCPB"/>
    <property type="match status" value="1"/>
</dbReference>
<evidence type="ECO:0000259" key="6">
    <source>
        <dbReference type="PROSITE" id="PS50111"/>
    </source>
</evidence>
<dbReference type="SUPFAM" id="SSF58104">
    <property type="entry name" value="Methyl-accepting chemotaxis protein (MCP) signaling domain"/>
    <property type="match status" value="1"/>
</dbReference>
<evidence type="ECO:0000256" key="2">
    <source>
        <dbReference type="ARBA" id="ARBA00029447"/>
    </source>
</evidence>
<accession>A0ABX7P021</accession>
<dbReference type="Gene3D" id="6.10.340.10">
    <property type="match status" value="1"/>
</dbReference>
<evidence type="ECO:0000256" key="3">
    <source>
        <dbReference type="PROSITE-ProRule" id="PRU00284"/>
    </source>
</evidence>
<evidence type="ECO:0000313" key="8">
    <source>
        <dbReference type="EMBL" id="QSQ24333.1"/>
    </source>
</evidence>
<keyword evidence="5" id="KW-1133">Transmembrane helix</keyword>
<dbReference type="Pfam" id="PF17152">
    <property type="entry name" value="CHASE8"/>
    <property type="match status" value="1"/>
</dbReference>
<dbReference type="Proteomes" id="UP000662747">
    <property type="component" value="Chromosome"/>
</dbReference>
<dbReference type="SMART" id="SM00283">
    <property type="entry name" value="MA"/>
    <property type="match status" value="1"/>
</dbReference>
<evidence type="ECO:0000256" key="5">
    <source>
        <dbReference type="SAM" id="Phobius"/>
    </source>
</evidence>
<keyword evidence="1 3" id="KW-0807">Transducer</keyword>
<dbReference type="CDD" id="cd06225">
    <property type="entry name" value="HAMP"/>
    <property type="match status" value="1"/>
</dbReference>
<dbReference type="Gene3D" id="1.10.287.950">
    <property type="entry name" value="Methyl-accepting chemotaxis protein"/>
    <property type="match status" value="1"/>
</dbReference>
<comment type="similarity">
    <text evidence="2">Belongs to the methyl-accepting chemotaxis (MCP) protein family.</text>
</comment>
<keyword evidence="5" id="KW-0812">Transmembrane</keyword>
<feature type="transmembrane region" description="Helical" evidence="5">
    <location>
        <begin position="113"/>
        <end position="134"/>
    </location>
</feature>
<protein>
    <submittedName>
        <fullName evidence="8">HAMP domain-containing protein</fullName>
    </submittedName>
</protein>
<evidence type="ECO:0000259" key="7">
    <source>
        <dbReference type="PROSITE" id="PS50885"/>
    </source>
</evidence>
<sequence>MGIATVLSAAVAPALDFDDVARAEELISGLAGTPGAEYALVLREDGSQMASWKPEAAPDPASLPRASDTQSQVSSSEQDIHVAVAVSGRTGARGQLVLGFSLQTLHAQRRSNLLVVGLVSGLVFLVGLGLTFLVGTQVVRPVERLRAVAQHISQGDLVTAELALGGAEAVERQASAYGSSLQRRTSSDELEQLAGSFALMLTQLRRATRTLQEAASRLSEHTTTLKVVSQEQEGMVRDQARAIQGTQASAQELRLTADLATQRAEAVLGVAARAESIGTSGESGIEKSLQGLSHIRNQVEQIAERITSLDAHAQRIGNITSTVKDLADQSNMLALNASIEAARAGEHGKGFMVVAREVRSLADQSIQRTVEVRKLLGDIIESIRAAVSITESGSVQVSQGLESVQSSGENLRELTRIVKANREAVEQIASAVSQQNVGITHIFSAIDDLGGQMGQTVARLESTANAITVVQDVSKAVLDVANHYRI</sequence>
<dbReference type="PANTHER" id="PTHR32089:SF112">
    <property type="entry name" value="LYSOZYME-LIKE PROTEIN-RELATED"/>
    <property type="match status" value="1"/>
</dbReference>
<dbReference type="InterPro" id="IPR004089">
    <property type="entry name" value="MCPsignal_dom"/>
</dbReference>
<feature type="region of interest" description="Disordered" evidence="4">
    <location>
        <begin position="51"/>
        <end position="76"/>
    </location>
</feature>
<dbReference type="SMART" id="SM00304">
    <property type="entry name" value="HAMP"/>
    <property type="match status" value="1"/>
</dbReference>
<keyword evidence="5" id="KW-0472">Membrane</keyword>
<organism evidence="8 9">
    <name type="scientific">Pyxidicoccus parkwayensis</name>
    <dbReference type="NCBI Taxonomy" id="2813578"/>
    <lineage>
        <taxon>Bacteria</taxon>
        <taxon>Pseudomonadati</taxon>
        <taxon>Myxococcota</taxon>
        <taxon>Myxococcia</taxon>
        <taxon>Myxococcales</taxon>
        <taxon>Cystobacterineae</taxon>
        <taxon>Myxococcaceae</taxon>
        <taxon>Pyxidicoccus</taxon>
    </lineage>
</organism>
<dbReference type="InterPro" id="IPR033417">
    <property type="entry name" value="CHASE8"/>
</dbReference>
<dbReference type="PROSITE" id="PS50885">
    <property type="entry name" value="HAMP"/>
    <property type="match status" value="1"/>
</dbReference>